<dbReference type="AlphaFoldDB" id="A0A0A9ADE0"/>
<name>A0A0A9ADE0_ARUDO</name>
<evidence type="ECO:0000256" key="1">
    <source>
        <dbReference type="SAM" id="MobiDB-lite"/>
    </source>
</evidence>
<accession>A0A0A9ADE0</accession>
<reference evidence="2" key="2">
    <citation type="journal article" date="2015" name="Data Brief">
        <title>Shoot transcriptome of the giant reed, Arundo donax.</title>
        <authorList>
            <person name="Barrero R.A."/>
            <person name="Guerrero F.D."/>
            <person name="Moolhuijzen P."/>
            <person name="Goolsby J.A."/>
            <person name="Tidwell J."/>
            <person name="Bellgard S.E."/>
            <person name="Bellgard M.I."/>
        </authorList>
    </citation>
    <scope>NUCLEOTIDE SEQUENCE</scope>
    <source>
        <tissue evidence="2">Shoot tissue taken approximately 20 cm above the soil surface</tissue>
    </source>
</reference>
<reference evidence="2" key="1">
    <citation type="submission" date="2014-09" db="EMBL/GenBank/DDBJ databases">
        <authorList>
            <person name="Magalhaes I.L.F."/>
            <person name="Oliveira U."/>
            <person name="Santos F.R."/>
            <person name="Vidigal T.H.D.A."/>
            <person name="Brescovit A.D."/>
            <person name="Santos A.J."/>
        </authorList>
    </citation>
    <scope>NUCLEOTIDE SEQUENCE</scope>
    <source>
        <tissue evidence="2">Shoot tissue taken approximately 20 cm above the soil surface</tissue>
    </source>
</reference>
<feature type="region of interest" description="Disordered" evidence="1">
    <location>
        <begin position="16"/>
        <end position="60"/>
    </location>
</feature>
<sequence>MAASYMAHYTLHYCTSQAPAPSRTHGSVTGRSKSQVQRYQLEHTPSSQCAGTTQFEHNVQ</sequence>
<evidence type="ECO:0000313" key="2">
    <source>
        <dbReference type="EMBL" id="JAD47005.1"/>
    </source>
</evidence>
<organism evidence="2">
    <name type="scientific">Arundo donax</name>
    <name type="common">Giant reed</name>
    <name type="synonym">Donax arundinaceus</name>
    <dbReference type="NCBI Taxonomy" id="35708"/>
    <lineage>
        <taxon>Eukaryota</taxon>
        <taxon>Viridiplantae</taxon>
        <taxon>Streptophyta</taxon>
        <taxon>Embryophyta</taxon>
        <taxon>Tracheophyta</taxon>
        <taxon>Spermatophyta</taxon>
        <taxon>Magnoliopsida</taxon>
        <taxon>Liliopsida</taxon>
        <taxon>Poales</taxon>
        <taxon>Poaceae</taxon>
        <taxon>PACMAD clade</taxon>
        <taxon>Arundinoideae</taxon>
        <taxon>Arundineae</taxon>
        <taxon>Arundo</taxon>
    </lineage>
</organism>
<proteinExistence type="predicted"/>
<dbReference type="EMBL" id="GBRH01250890">
    <property type="protein sequence ID" value="JAD47005.1"/>
    <property type="molecule type" value="Transcribed_RNA"/>
</dbReference>
<protein>
    <submittedName>
        <fullName evidence="2">Uncharacterized protein</fullName>
    </submittedName>
</protein>